<dbReference type="EMBL" id="LT594634">
    <property type="protein sequence ID" value="SCP02559.1"/>
    <property type="molecule type" value="Genomic_DNA"/>
</dbReference>
<dbReference type="GeneID" id="39870917"/>
<sequence length="487" mass="58252">MLRLQQINRTNYYAYRMLLCEEKNRINVSINEYKDLIPNNNSKTCKNKYKNFNNLHNIIQSGVLKNYKNVYFYKNLLRIAENRKNYLSLHQINIILKSLIKAKIYRYSLFNSFEIPILKYVSSLSIIINSISNKDTNGGNITNNSNIIHSSYENNFNYKNNIYRKLHLNEAKYKFIKSENNIHFLHIIISDQLTILVHIFRSYMDIFNFHFYYLYETLFFFITKNYLYLNEKEIVRDIWTIYLTRVLCNGTAVNTKNEPKKTLNIIQQITVPTKNVDTVTTNTAITTTASCSTSAVKYKGFQRTMLYRHNCKCNIYVKTVCNYALVVLKNVKKKNNKRKKEPYYYNTIFCKKNIRSICKYVIMLILKNEKLAIYFERKKKKKKKMLTKNKNVFISNGYMYKIKNSNILCSYLSIKYLIKVNFVDNHVFLKERFFPKELLNNNIFLQNFSDSMLKLSVKSTLFNRYIKKIMAYHESRQFSDCSKFRKL</sequence>
<evidence type="ECO:0000313" key="2">
    <source>
        <dbReference type="Proteomes" id="UP000219813"/>
    </source>
</evidence>
<accession>A0A1D3TCN2</accession>
<organism evidence="1 2">
    <name type="scientific">Plasmodium malariae</name>
    <dbReference type="NCBI Taxonomy" id="5858"/>
    <lineage>
        <taxon>Eukaryota</taxon>
        <taxon>Sar</taxon>
        <taxon>Alveolata</taxon>
        <taxon>Apicomplexa</taxon>
        <taxon>Aconoidasida</taxon>
        <taxon>Haemosporida</taxon>
        <taxon>Plasmodiidae</taxon>
        <taxon>Plasmodium</taxon>
        <taxon>Plasmodium (Plasmodium)</taxon>
    </lineage>
</organism>
<gene>
    <name evidence="1" type="primary">PmUG01_13020600</name>
    <name evidence="1" type="ORF">PMUG01_13020600</name>
</gene>
<dbReference type="OrthoDB" id="371757at2759"/>
<keyword evidence="2" id="KW-1185">Reference proteome</keyword>
<evidence type="ECO:0000313" key="1">
    <source>
        <dbReference type="EMBL" id="SCP02559.1"/>
    </source>
</evidence>
<dbReference type="OMA" id="CRNKYKN"/>
<dbReference type="Proteomes" id="UP000219813">
    <property type="component" value="Chromosome 13"/>
</dbReference>
<dbReference type="KEGG" id="pmal:PMUG01_13020600"/>
<reference evidence="1 2" key="1">
    <citation type="submission" date="2016-06" db="EMBL/GenBank/DDBJ databases">
        <authorList>
            <consortium name="Pathogen Informatics"/>
        </authorList>
    </citation>
    <scope>NUCLEOTIDE SEQUENCE [LARGE SCALE GENOMIC DNA]</scope>
</reference>
<dbReference type="AlphaFoldDB" id="A0A1D3TCN2"/>
<name>A0A1D3TCN2_PLAMA</name>
<protein>
    <submittedName>
        <fullName evidence="1">Uncharacterized protein</fullName>
    </submittedName>
</protein>
<proteinExistence type="predicted"/>
<dbReference type="VEuPathDB" id="PlasmoDB:PmUG01_13020600"/>
<dbReference type="RefSeq" id="XP_028863592.1">
    <property type="nucleotide sequence ID" value="XM_029007176.1"/>
</dbReference>